<dbReference type="EMBL" id="FOLE01000010">
    <property type="protein sequence ID" value="SFC81499.1"/>
    <property type="molecule type" value="Genomic_DNA"/>
</dbReference>
<dbReference type="STRING" id="927664.SAMN05421780_11070"/>
<dbReference type="AlphaFoldDB" id="A0A1I1M7W4"/>
<evidence type="ECO:0000313" key="1">
    <source>
        <dbReference type="EMBL" id="SFC81499.1"/>
    </source>
</evidence>
<dbReference type="RefSeq" id="WP_091515065.1">
    <property type="nucleotide sequence ID" value="NZ_FOLE01000010.1"/>
</dbReference>
<name>A0A1I1M7W4_9BACT</name>
<reference evidence="1 2" key="1">
    <citation type="submission" date="2016-10" db="EMBL/GenBank/DDBJ databases">
        <authorList>
            <person name="de Groot N.N."/>
        </authorList>
    </citation>
    <scope>NUCLEOTIDE SEQUENCE [LARGE SCALE GENOMIC DNA]</scope>
    <source>
        <strain evidence="1 2">DSM 6793</strain>
    </source>
</reference>
<organism evidence="1 2">
    <name type="scientific">Flexibacter flexilis DSM 6793</name>
    <dbReference type="NCBI Taxonomy" id="927664"/>
    <lineage>
        <taxon>Bacteria</taxon>
        <taxon>Pseudomonadati</taxon>
        <taxon>Bacteroidota</taxon>
        <taxon>Cytophagia</taxon>
        <taxon>Cytophagales</taxon>
        <taxon>Flexibacteraceae</taxon>
        <taxon>Flexibacter</taxon>
    </lineage>
</organism>
<sequence length="220" mass="25345">MSSFITYRGKFERGTYMWIYKVWRNNVLKEETGYSKPKGGQEKADKNELMRDIFRRLFAYGQRYSPANLHSIEFYLTPDPADKSKDTLLFIMKPLRVEYTAAYDKQVKYVDEAGRTPYACWQEIVDSAYKPPETVAVDASSGVFLLPTATTRPIGTASAVPLPTGPAAKLISLDRYDQPFRTLPEILKYVEDAQKSGFTSEQANHWYMTFIQKNEKKIKF</sequence>
<accession>A0A1I1M7W4</accession>
<proteinExistence type="predicted"/>
<keyword evidence="2" id="KW-1185">Reference proteome</keyword>
<dbReference type="OrthoDB" id="643452at2"/>
<dbReference type="Proteomes" id="UP000199514">
    <property type="component" value="Unassembled WGS sequence"/>
</dbReference>
<protein>
    <submittedName>
        <fullName evidence="1">Uncharacterized protein</fullName>
    </submittedName>
</protein>
<evidence type="ECO:0000313" key="2">
    <source>
        <dbReference type="Proteomes" id="UP000199514"/>
    </source>
</evidence>
<gene>
    <name evidence="1" type="ORF">SAMN05421780_11070</name>
</gene>